<protein>
    <recommendedName>
        <fullName evidence="3">Tetratricopeptide repeat protein</fullName>
    </recommendedName>
</protein>
<sequence length="514" mass="60304">MKPSTDLFDLIKSLSKSEKRFFKLSSSLQAGDKNYLKIFDAVDKQNEYDEDALKELFKKETFIKHFPSEKNHLYKLILKSLRAYHSDNSVSSILKQEIKNIEILYKKALYPECNKFLTRAKKMAVTHEKFYYLFELLSWEKLLLEEAYEAGEFNKDLDALIREEQDVIEKLNNLAAYHILYSKINYVFRSGGYVRNDIDKSLVEEISHHPLIIGRDTALSRRAATICYYIQGFCATANVDKETATLKFMRVKEILDDNPLIRKDLPKRYIRTLSNLLAIQIDTNQIDEALEMVETMRSFTKKSHFSTEDIEIMVFKSTYLAELRIYEKQGEFDKAIMLVDDIEKGIEASDGKINKEQELLFMFSIASVYFGAGKYKDSLAWLNRVLNDNEPNLRQDIYSYARLFNLVVHYELGNYDLLEYIIKSTFRYLSKRQRDHEMEVMILNYMKRLSRMAGKPEELDIFAEFKNDLSGYLQNSTGQIILEFFNYPVWIESKLEGVSFKEAAKRKYKSVVAM</sequence>
<dbReference type="AlphaFoldDB" id="A0A7K3WPR1"/>
<dbReference type="SUPFAM" id="SSF48452">
    <property type="entry name" value="TPR-like"/>
    <property type="match status" value="1"/>
</dbReference>
<dbReference type="RefSeq" id="WP_163284751.1">
    <property type="nucleotide sequence ID" value="NZ_JAAGVY010000011.1"/>
</dbReference>
<evidence type="ECO:0000313" key="1">
    <source>
        <dbReference type="EMBL" id="NEN23478.1"/>
    </source>
</evidence>
<dbReference type="Proteomes" id="UP000486602">
    <property type="component" value="Unassembled WGS sequence"/>
</dbReference>
<keyword evidence="2" id="KW-1185">Reference proteome</keyword>
<dbReference type="InterPro" id="IPR011990">
    <property type="entry name" value="TPR-like_helical_dom_sf"/>
</dbReference>
<organism evidence="1 2">
    <name type="scientific">Cryomorpha ignava</name>
    <dbReference type="NCBI Taxonomy" id="101383"/>
    <lineage>
        <taxon>Bacteria</taxon>
        <taxon>Pseudomonadati</taxon>
        <taxon>Bacteroidota</taxon>
        <taxon>Flavobacteriia</taxon>
        <taxon>Flavobacteriales</taxon>
        <taxon>Cryomorphaceae</taxon>
        <taxon>Cryomorpha</taxon>
    </lineage>
</organism>
<dbReference type="Gene3D" id="1.25.40.10">
    <property type="entry name" value="Tetratricopeptide repeat domain"/>
    <property type="match status" value="1"/>
</dbReference>
<evidence type="ECO:0000313" key="2">
    <source>
        <dbReference type="Proteomes" id="UP000486602"/>
    </source>
</evidence>
<reference evidence="1 2" key="1">
    <citation type="submission" date="2020-02" db="EMBL/GenBank/DDBJ databases">
        <title>Out from the shadows clarifying the taxonomy of the family Cryomorphaceae and related taxa by utilizing the GTDB taxonomic framework.</title>
        <authorList>
            <person name="Bowman J.P."/>
        </authorList>
    </citation>
    <scope>NUCLEOTIDE SEQUENCE [LARGE SCALE GENOMIC DNA]</scope>
    <source>
        <strain evidence="1 2">QSSC 1-22</strain>
    </source>
</reference>
<evidence type="ECO:0008006" key="3">
    <source>
        <dbReference type="Google" id="ProtNLM"/>
    </source>
</evidence>
<name>A0A7K3WPR1_9FLAO</name>
<dbReference type="EMBL" id="JAAGVY010000011">
    <property type="protein sequence ID" value="NEN23478.1"/>
    <property type="molecule type" value="Genomic_DNA"/>
</dbReference>
<gene>
    <name evidence="1" type="ORF">G3O08_08185</name>
</gene>
<comment type="caution">
    <text evidence="1">The sequence shown here is derived from an EMBL/GenBank/DDBJ whole genome shotgun (WGS) entry which is preliminary data.</text>
</comment>
<accession>A0A7K3WPR1</accession>
<proteinExistence type="predicted"/>